<feature type="coiled-coil region" evidence="1">
    <location>
        <begin position="642"/>
        <end position="669"/>
    </location>
</feature>
<proteinExistence type="predicted"/>
<dbReference type="EMBL" id="AFNH02000384">
    <property type="protein sequence ID" value="EZG72983.1"/>
    <property type="molecule type" value="Genomic_DNA"/>
</dbReference>
<name>A0A023B9J7_GRENI</name>
<reference evidence="3" key="1">
    <citation type="submission" date="2013-12" db="EMBL/GenBank/DDBJ databases">
        <authorList>
            <person name="Omoto C.K."/>
            <person name="Sibley D."/>
            <person name="Venepally P."/>
            <person name="Hadjithomas M."/>
            <person name="Karamycheva S."/>
            <person name="Brunk B."/>
            <person name="Roos D."/>
            <person name="Caler E."/>
            <person name="Lorenzi H."/>
        </authorList>
    </citation>
    <scope>NUCLEOTIDE SEQUENCE</scope>
</reference>
<evidence type="ECO:0000256" key="1">
    <source>
        <dbReference type="SAM" id="Coils"/>
    </source>
</evidence>
<feature type="region of interest" description="Disordered" evidence="2">
    <location>
        <begin position="37"/>
        <end position="163"/>
    </location>
</feature>
<feature type="compositionally biased region" description="Polar residues" evidence="2">
    <location>
        <begin position="269"/>
        <end position="293"/>
    </location>
</feature>
<evidence type="ECO:0000256" key="2">
    <source>
        <dbReference type="SAM" id="MobiDB-lite"/>
    </source>
</evidence>
<dbReference type="VEuPathDB" id="CryptoDB:GNI_049600"/>
<evidence type="ECO:0000313" key="4">
    <source>
        <dbReference type="Proteomes" id="UP000019763"/>
    </source>
</evidence>
<feature type="compositionally biased region" description="Polar residues" evidence="2">
    <location>
        <begin position="499"/>
        <end position="510"/>
    </location>
</feature>
<evidence type="ECO:0000313" key="3">
    <source>
        <dbReference type="EMBL" id="EZG72983.1"/>
    </source>
</evidence>
<dbReference type="AlphaFoldDB" id="A0A023B9J7"/>
<dbReference type="OMA" id="RSYRIAN"/>
<dbReference type="Proteomes" id="UP000019763">
    <property type="component" value="Unassembled WGS sequence"/>
</dbReference>
<organism evidence="3 4">
    <name type="scientific">Gregarina niphandrodes</name>
    <name type="common">Septate eugregarine</name>
    <dbReference type="NCBI Taxonomy" id="110365"/>
    <lineage>
        <taxon>Eukaryota</taxon>
        <taxon>Sar</taxon>
        <taxon>Alveolata</taxon>
        <taxon>Apicomplexa</taxon>
        <taxon>Conoidasida</taxon>
        <taxon>Gregarinasina</taxon>
        <taxon>Eugregarinorida</taxon>
        <taxon>Gregarinidae</taxon>
        <taxon>Gregarina</taxon>
    </lineage>
</organism>
<feature type="compositionally biased region" description="Low complexity" evidence="2">
    <location>
        <begin position="451"/>
        <end position="463"/>
    </location>
</feature>
<comment type="caution">
    <text evidence="3">The sequence shown here is derived from an EMBL/GenBank/DDBJ whole genome shotgun (WGS) entry which is preliminary data.</text>
</comment>
<feature type="compositionally biased region" description="Polar residues" evidence="2">
    <location>
        <begin position="37"/>
        <end position="74"/>
    </location>
</feature>
<feature type="compositionally biased region" description="Basic residues" evidence="2">
    <location>
        <begin position="748"/>
        <end position="760"/>
    </location>
</feature>
<feature type="region of interest" description="Disordered" evidence="2">
    <location>
        <begin position="186"/>
        <end position="522"/>
    </location>
</feature>
<feature type="compositionally biased region" description="Basic and acidic residues" evidence="2">
    <location>
        <begin position="200"/>
        <end position="211"/>
    </location>
</feature>
<dbReference type="GeneID" id="22911800"/>
<keyword evidence="4" id="KW-1185">Reference proteome</keyword>
<gene>
    <name evidence="3" type="ORF">GNI_049600</name>
</gene>
<feature type="region of interest" description="Disordered" evidence="2">
    <location>
        <begin position="678"/>
        <end position="820"/>
    </location>
</feature>
<protein>
    <submittedName>
        <fullName evidence="3">Uncharacterized protein</fullName>
    </submittedName>
</protein>
<feature type="compositionally biased region" description="Basic and acidic residues" evidence="2">
    <location>
        <begin position="712"/>
        <end position="747"/>
    </location>
</feature>
<accession>A0A023B9J7</accession>
<sequence length="910" mass="96186">MVINLLVRPEQVFRPRDVEAERAELIKMMKLEYCSDANTQASTDDQSQSPGRETPTTDNDFSETPTDIQTSDINTPGPADSEPSASEPLAVGSSVSPSDQIPDRGPDTEQLEEQVRSPAGAADEALKPEGQDCDTETGSPDAVTHAAADSSALDSPVADGSALASHVADGSALASHVADGSAVASHVADGSALDSPGAAPRDEIQTPDREAASGSPEASSSSHIQALSTGLDPETTAIGPMEATDAESLARAESPAGADSPAGAESLVRTEQVTEQTAPAQGKSPTKDQSSAGVENAAHAESPARTESPAIMEDATGEDDPARGETPARAVSPTRGENPAREATPAGVEDTAGPDAESSVSPEKERLEAEDREAKHREAEDLKAQDLGVKAHAADVATSTDAPDISPAAGRDASPGPGRDASPAAGGNTSPTADPDLDRSVTSSSENDTPGSGSSAGSQSARGPLVPRLREPEFDEGESEDAYPSILSPIMKPPMGTPANLTPQYSPSLCQTTTPLPTQIPFPIPVPTPTQIPIGTPALVPVPIPVSLPVGAVGLGDVVVKTARVGPTGERCAALRRAESCPGRFEPGLAPEDSPFGARLVRSSSETRRWNPLLEEDRTSEWRRDRLRAASVRKIAPVDSAEARFQQHLQEVQARMKRLRQKRVQDEGEQLSKLILDREALRDAGPRTSPIRGNSRVATADDATPLPHHHPDHVSDSGPDHLADHADQHREGQDRMDQDREGQDNDHPRRHSDHPRRHSDHHPEQQQAEHVYARSPVVAVAGTDAGTTTTGASTPSNGVPFPTPSPTKQSGGAVGSKRKPKTVLVASTTETPEITDFRNVLKKTGRLDKVLQSTSPNRPVVAAGDKRVELIRHQIVKPSDVRALFEKKARENEDGDAKEWWLKQVHKYKH</sequence>
<keyword evidence="1" id="KW-0175">Coiled coil</keyword>
<feature type="compositionally biased region" description="Polar residues" evidence="2">
    <location>
        <begin position="440"/>
        <end position="450"/>
    </location>
</feature>
<feature type="compositionally biased region" description="Low complexity" evidence="2">
    <location>
        <begin position="777"/>
        <end position="794"/>
    </location>
</feature>
<feature type="compositionally biased region" description="Low complexity" evidence="2">
    <location>
        <begin position="212"/>
        <end position="222"/>
    </location>
</feature>
<dbReference type="RefSeq" id="XP_011129678.1">
    <property type="nucleotide sequence ID" value="XM_011131376.1"/>
</dbReference>
<feature type="compositionally biased region" description="Basic and acidic residues" evidence="2">
    <location>
        <begin position="362"/>
        <end position="384"/>
    </location>
</feature>